<feature type="region of interest" description="Disordered" evidence="1">
    <location>
        <begin position="71"/>
        <end position="102"/>
    </location>
</feature>
<dbReference type="AlphaFoldDB" id="A0A7J9B5U4"/>
<protein>
    <submittedName>
        <fullName evidence="2">Uncharacterized protein</fullName>
    </submittedName>
</protein>
<evidence type="ECO:0000313" key="3">
    <source>
        <dbReference type="Proteomes" id="UP000593574"/>
    </source>
</evidence>
<reference evidence="2 3" key="1">
    <citation type="journal article" date="2019" name="Genome Biol. Evol.">
        <title>Insights into the evolution of the New World diploid cottons (Gossypium, subgenus Houzingenia) based on genome sequencing.</title>
        <authorList>
            <person name="Grover C.E."/>
            <person name="Arick M.A. 2nd"/>
            <person name="Thrash A."/>
            <person name="Conover J.L."/>
            <person name="Sanders W.S."/>
            <person name="Peterson D.G."/>
            <person name="Frelichowski J.E."/>
            <person name="Scheffler J.A."/>
            <person name="Scheffler B.E."/>
            <person name="Wendel J.F."/>
        </authorList>
    </citation>
    <scope>NUCLEOTIDE SEQUENCE [LARGE SCALE GENOMIC DNA]</scope>
    <source>
        <strain evidence="2">4</strain>
        <tissue evidence="2">Leaf</tissue>
    </source>
</reference>
<sequence>MDNALFLVVQEFYASPRYHEPRNTEGHIWDTILVRRKENICRDIDMDNIINFVTEGRGEWKYRVDMFGLTRMEQEEEEPESEAKGEKEEDDRDEEIDDVEDD</sequence>
<dbReference type="Proteomes" id="UP000593574">
    <property type="component" value="Unassembled WGS sequence"/>
</dbReference>
<gene>
    <name evidence="2" type="ORF">Golax_025342</name>
</gene>
<keyword evidence="3" id="KW-1185">Reference proteome</keyword>
<evidence type="ECO:0000313" key="2">
    <source>
        <dbReference type="EMBL" id="MBA0731658.1"/>
    </source>
</evidence>
<evidence type="ECO:0000256" key="1">
    <source>
        <dbReference type="SAM" id="MobiDB-lite"/>
    </source>
</evidence>
<proteinExistence type="predicted"/>
<accession>A0A7J9B5U4</accession>
<feature type="compositionally biased region" description="Acidic residues" evidence="1">
    <location>
        <begin position="88"/>
        <end position="102"/>
    </location>
</feature>
<dbReference type="EMBL" id="JABEZV010450301">
    <property type="protein sequence ID" value="MBA0731658.1"/>
    <property type="molecule type" value="Genomic_DNA"/>
</dbReference>
<name>A0A7J9B5U4_9ROSI</name>
<comment type="caution">
    <text evidence="2">The sequence shown here is derived from an EMBL/GenBank/DDBJ whole genome shotgun (WGS) entry which is preliminary data.</text>
</comment>
<organism evidence="2 3">
    <name type="scientific">Gossypium laxum</name>
    <dbReference type="NCBI Taxonomy" id="34288"/>
    <lineage>
        <taxon>Eukaryota</taxon>
        <taxon>Viridiplantae</taxon>
        <taxon>Streptophyta</taxon>
        <taxon>Embryophyta</taxon>
        <taxon>Tracheophyta</taxon>
        <taxon>Spermatophyta</taxon>
        <taxon>Magnoliopsida</taxon>
        <taxon>eudicotyledons</taxon>
        <taxon>Gunneridae</taxon>
        <taxon>Pentapetalae</taxon>
        <taxon>rosids</taxon>
        <taxon>malvids</taxon>
        <taxon>Malvales</taxon>
        <taxon>Malvaceae</taxon>
        <taxon>Malvoideae</taxon>
        <taxon>Gossypium</taxon>
    </lineage>
</organism>